<sequence length="689" mass="71724">MTSTAPSPLPPARLAGLDGLRAIAVILVVAYHLFPPAVLPGGFIGVDVFFVISGFLITSLLLRERAATGAVALGRFWQRRARRLLPALAVVVAVCSTLAWIVGGDVLVRLDAQVLGAATFSFNWVSLAGGGGYFSAAAPELFRNFWSLAVEEQFYLLWPVVFPLFLLLPRAWARAAAAFALALASAVWMGAVIAQGGDLTRAYFGTDTHASGLLLGVGLAFLLAPLLGAPRSSTTHVLAETAPRQRQEHALSARTHVLDDEVSSMVPRSLPGAAGASSGASGHADPAASRPQWTQTVVARRVVDIAGVAALGGIVVLASLPWAGSTAAFPGALLAASVLTAVAITAGVWPGGRFGRAIDLAPLRWVGDRSYGIYLWHWPLLVLTMATVQGSTTTAVVPVPVGLGVLALTLAASTLSHRFIETPVRRRGFRASLRALWRRLQGGPRARLRVLGAALAAVLVLAGTGAALAAAPEESSAEAAVDAGRRALAHARVSPAITPTPIAAPADGSVSGDEISAIGDSVMLASAGGLMERLPGIEVDAEVSRPMRAGPGIVDRLLADGRLRPYVVIALGTNGPVDHDALARIAHDLGPDRGLVLVNAFAPRDWIPGVNADLQAFAAARPNVVVADWAGAIAAHEDLLAGDRIHPGEAGGRIFADTVADAVDRLAEARREHAELFIRLQHARLDPTR</sequence>
<evidence type="ECO:0000256" key="7">
    <source>
        <dbReference type="ARBA" id="ARBA00023315"/>
    </source>
</evidence>
<feature type="transmembrane region" description="Helical" evidence="9">
    <location>
        <begin position="401"/>
        <end position="420"/>
    </location>
</feature>
<feature type="transmembrane region" description="Helical" evidence="9">
    <location>
        <begin position="83"/>
        <end position="102"/>
    </location>
</feature>
<feature type="transmembrane region" description="Helical" evidence="9">
    <location>
        <begin position="448"/>
        <end position="471"/>
    </location>
</feature>
<evidence type="ECO:0000256" key="8">
    <source>
        <dbReference type="SAM" id="MobiDB-lite"/>
    </source>
</evidence>
<evidence type="ECO:0000256" key="4">
    <source>
        <dbReference type="ARBA" id="ARBA00022692"/>
    </source>
</evidence>
<keyword evidence="4 9" id="KW-0812">Transmembrane</keyword>
<keyword evidence="12" id="KW-1185">Reference proteome</keyword>
<evidence type="ECO:0000313" key="11">
    <source>
        <dbReference type="EMBL" id="MBD3942593.1"/>
    </source>
</evidence>
<evidence type="ECO:0000256" key="5">
    <source>
        <dbReference type="ARBA" id="ARBA00022989"/>
    </source>
</evidence>
<evidence type="ECO:0000256" key="2">
    <source>
        <dbReference type="ARBA" id="ARBA00022475"/>
    </source>
</evidence>
<evidence type="ECO:0000313" key="12">
    <source>
        <dbReference type="Proteomes" id="UP000598426"/>
    </source>
</evidence>
<protein>
    <submittedName>
        <fullName evidence="11">Acetyltransferase</fullName>
    </submittedName>
</protein>
<dbReference type="Pfam" id="PF01757">
    <property type="entry name" value="Acyl_transf_3"/>
    <property type="match status" value="2"/>
</dbReference>
<dbReference type="InterPro" id="IPR002656">
    <property type="entry name" value="Acyl_transf_3_dom"/>
</dbReference>
<proteinExistence type="predicted"/>
<comment type="subcellular location">
    <subcellularLocation>
        <location evidence="1">Cell membrane</location>
        <topology evidence="1">Multi-pass membrane protein</topology>
    </subcellularLocation>
</comment>
<feature type="region of interest" description="Disordered" evidence="8">
    <location>
        <begin position="271"/>
        <end position="290"/>
    </location>
</feature>
<dbReference type="PANTHER" id="PTHR23028">
    <property type="entry name" value="ACETYLTRANSFERASE"/>
    <property type="match status" value="1"/>
</dbReference>
<dbReference type="PANTHER" id="PTHR23028:SF53">
    <property type="entry name" value="ACYL_TRANSF_3 DOMAIN-CONTAINING PROTEIN"/>
    <property type="match status" value="1"/>
</dbReference>
<evidence type="ECO:0000256" key="3">
    <source>
        <dbReference type="ARBA" id="ARBA00022679"/>
    </source>
</evidence>
<dbReference type="Proteomes" id="UP000598426">
    <property type="component" value="Unassembled WGS sequence"/>
</dbReference>
<dbReference type="CDD" id="cd01840">
    <property type="entry name" value="SGNH_hydrolase_yrhL_like"/>
    <property type="match status" value="1"/>
</dbReference>
<feature type="compositionally biased region" description="Low complexity" evidence="8">
    <location>
        <begin position="272"/>
        <end position="289"/>
    </location>
</feature>
<feature type="transmembrane region" description="Helical" evidence="9">
    <location>
        <begin position="40"/>
        <end position="62"/>
    </location>
</feature>
<feature type="transmembrane region" description="Helical" evidence="9">
    <location>
        <begin position="153"/>
        <end position="169"/>
    </location>
</feature>
<dbReference type="RefSeq" id="WP_191172206.1">
    <property type="nucleotide sequence ID" value="NZ_JACXZS010000008.1"/>
</dbReference>
<dbReference type="Gene3D" id="3.40.50.1110">
    <property type="entry name" value="SGNH hydrolase"/>
    <property type="match status" value="1"/>
</dbReference>
<comment type="caution">
    <text evidence="11">The sequence shown here is derived from an EMBL/GenBank/DDBJ whole genome shotgun (WGS) entry which is preliminary data.</text>
</comment>
<dbReference type="InterPro" id="IPR036514">
    <property type="entry name" value="SGNH_hydro_sf"/>
</dbReference>
<name>A0ABR8NQ62_9MICO</name>
<feature type="transmembrane region" description="Helical" evidence="9">
    <location>
        <begin position="328"/>
        <end position="350"/>
    </location>
</feature>
<feature type="domain" description="Acyltransferase 3" evidence="10">
    <location>
        <begin position="15"/>
        <end position="220"/>
    </location>
</feature>
<evidence type="ECO:0000256" key="6">
    <source>
        <dbReference type="ARBA" id="ARBA00023136"/>
    </source>
</evidence>
<feature type="domain" description="Acyltransferase 3" evidence="10">
    <location>
        <begin position="290"/>
        <end position="415"/>
    </location>
</feature>
<accession>A0ABR8NQ62</accession>
<keyword evidence="2" id="KW-1003">Cell membrane</keyword>
<dbReference type="EMBL" id="JACXZS010000008">
    <property type="protein sequence ID" value="MBD3942593.1"/>
    <property type="molecule type" value="Genomic_DNA"/>
</dbReference>
<dbReference type="InterPro" id="IPR050879">
    <property type="entry name" value="Acyltransferase_3"/>
</dbReference>
<keyword evidence="3" id="KW-0808">Transferase</keyword>
<feature type="transmembrane region" description="Helical" evidence="9">
    <location>
        <begin position="302"/>
        <end position="322"/>
    </location>
</feature>
<evidence type="ECO:0000256" key="9">
    <source>
        <dbReference type="SAM" id="Phobius"/>
    </source>
</evidence>
<keyword evidence="7" id="KW-0012">Acyltransferase</keyword>
<gene>
    <name evidence="11" type="ORF">IF188_12880</name>
</gene>
<feature type="transmembrane region" description="Helical" evidence="9">
    <location>
        <begin position="176"/>
        <end position="197"/>
    </location>
</feature>
<evidence type="ECO:0000256" key="1">
    <source>
        <dbReference type="ARBA" id="ARBA00004651"/>
    </source>
</evidence>
<dbReference type="SUPFAM" id="SSF52266">
    <property type="entry name" value="SGNH hydrolase"/>
    <property type="match status" value="1"/>
</dbReference>
<reference evidence="11 12" key="1">
    <citation type="submission" date="2020-09" db="EMBL/GenBank/DDBJ databases">
        <title>Isolation and identification of active actinomycetes.</title>
        <authorList>
            <person name="Li X."/>
        </authorList>
    </citation>
    <scope>NUCLEOTIDE SEQUENCE [LARGE SCALE GENOMIC DNA]</scope>
    <source>
        <strain evidence="11 12">NEAU-LLC</strain>
    </source>
</reference>
<organism evidence="11 12">
    <name type="scientific">Microbacterium helvum</name>
    <dbReference type="NCBI Taxonomy" id="2773713"/>
    <lineage>
        <taxon>Bacteria</taxon>
        <taxon>Bacillati</taxon>
        <taxon>Actinomycetota</taxon>
        <taxon>Actinomycetes</taxon>
        <taxon>Micrococcales</taxon>
        <taxon>Microbacteriaceae</taxon>
        <taxon>Microbacterium</taxon>
    </lineage>
</organism>
<evidence type="ECO:0000259" key="10">
    <source>
        <dbReference type="Pfam" id="PF01757"/>
    </source>
</evidence>
<keyword evidence="6 9" id="KW-0472">Membrane</keyword>
<feature type="transmembrane region" description="Helical" evidence="9">
    <location>
        <begin position="371"/>
        <end position="389"/>
    </location>
</feature>
<feature type="transmembrane region" description="Helical" evidence="9">
    <location>
        <begin position="209"/>
        <end position="228"/>
    </location>
</feature>
<keyword evidence="5 9" id="KW-1133">Transmembrane helix</keyword>